<evidence type="ECO:0000313" key="7">
    <source>
        <dbReference type="EMBL" id="KZS93313.1"/>
    </source>
</evidence>
<evidence type="ECO:0000256" key="2">
    <source>
        <dbReference type="ARBA" id="ARBA00007459"/>
    </source>
</evidence>
<dbReference type="GO" id="GO:0006397">
    <property type="term" value="P:mRNA processing"/>
    <property type="evidence" value="ECO:0007669"/>
    <property type="project" value="UniProtKB-KW"/>
</dbReference>
<dbReference type="EMBL" id="KV419407">
    <property type="protein sequence ID" value="KZS93313.1"/>
    <property type="molecule type" value="Genomic_DNA"/>
</dbReference>
<keyword evidence="8" id="KW-1185">Reference proteome</keyword>
<evidence type="ECO:0000256" key="3">
    <source>
        <dbReference type="ARBA" id="ARBA00022664"/>
    </source>
</evidence>
<evidence type="ECO:0000256" key="1">
    <source>
        <dbReference type="ARBA" id="ARBA00004123"/>
    </source>
</evidence>
<feature type="compositionally biased region" description="Gly residues" evidence="5">
    <location>
        <begin position="451"/>
        <end position="462"/>
    </location>
</feature>
<feature type="compositionally biased region" description="Basic and acidic residues" evidence="5">
    <location>
        <begin position="36"/>
        <end position="47"/>
    </location>
</feature>
<dbReference type="Pfam" id="PF05182">
    <property type="entry name" value="Fip1"/>
    <property type="match status" value="1"/>
</dbReference>
<feature type="compositionally biased region" description="Pro residues" evidence="5">
    <location>
        <begin position="501"/>
        <end position="510"/>
    </location>
</feature>
<dbReference type="STRING" id="1314777.A0A164UKF0"/>
<feature type="region of interest" description="Disordered" evidence="5">
    <location>
        <begin position="444"/>
        <end position="573"/>
    </location>
</feature>
<dbReference type="AlphaFoldDB" id="A0A164UKF0"/>
<feature type="compositionally biased region" description="Low complexity" evidence="5">
    <location>
        <begin position="125"/>
        <end position="144"/>
    </location>
</feature>
<dbReference type="OrthoDB" id="1917198at2759"/>
<evidence type="ECO:0000259" key="6">
    <source>
        <dbReference type="Pfam" id="PF05182"/>
    </source>
</evidence>
<reference evidence="7 8" key="1">
    <citation type="journal article" date="2016" name="Mol. Biol. Evol.">
        <title>Comparative Genomics of Early-Diverging Mushroom-Forming Fungi Provides Insights into the Origins of Lignocellulose Decay Capabilities.</title>
        <authorList>
            <person name="Nagy L.G."/>
            <person name="Riley R."/>
            <person name="Tritt A."/>
            <person name="Adam C."/>
            <person name="Daum C."/>
            <person name="Floudas D."/>
            <person name="Sun H."/>
            <person name="Yadav J.S."/>
            <person name="Pangilinan J."/>
            <person name="Larsson K.H."/>
            <person name="Matsuura K."/>
            <person name="Barry K."/>
            <person name="Labutti K."/>
            <person name="Kuo R."/>
            <person name="Ohm R.A."/>
            <person name="Bhattacharya S.S."/>
            <person name="Shirouzu T."/>
            <person name="Yoshinaga Y."/>
            <person name="Martin F.M."/>
            <person name="Grigoriev I.V."/>
            <person name="Hibbett D.S."/>
        </authorList>
    </citation>
    <scope>NUCLEOTIDE SEQUENCE [LARGE SCALE GENOMIC DNA]</scope>
    <source>
        <strain evidence="7 8">HHB9708</strain>
    </source>
</reference>
<keyword evidence="3" id="KW-0507">mRNA processing</keyword>
<dbReference type="PANTHER" id="PTHR13484">
    <property type="entry name" value="FIP1-LIKE 1 PROTEIN"/>
    <property type="match status" value="1"/>
</dbReference>
<gene>
    <name evidence="7" type="ORF">SISNIDRAFT_549695</name>
</gene>
<comment type="subcellular location">
    <subcellularLocation>
        <location evidence="1">Nucleus</location>
    </subcellularLocation>
</comment>
<dbReference type="InterPro" id="IPR051187">
    <property type="entry name" value="Pre-mRNA_3'-end_processing_reg"/>
</dbReference>
<dbReference type="InterPro" id="IPR007854">
    <property type="entry name" value="Fip1_dom"/>
</dbReference>
<evidence type="ECO:0000256" key="4">
    <source>
        <dbReference type="ARBA" id="ARBA00023242"/>
    </source>
</evidence>
<organism evidence="7 8">
    <name type="scientific">Sistotremastrum niveocremeum HHB9708</name>
    <dbReference type="NCBI Taxonomy" id="1314777"/>
    <lineage>
        <taxon>Eukaryota</taxon>
        <taxon>Fungi</taxon>
        <taxon>Dikarya</taxon>
        <taxon>Basidiomycota</taxon>
        <taxon>Agaricomycotina</taxon>
        <taxon>Agaricomycetes</taxon>
        <taxon>Sistotremastrales</taxon>
        <taxon>Sistotremastraceae</taxon>
        <taxon>Sertulicium</taxon>
        <taxon>Sertulicium niveocremeum</taxon>
    </lineage>
</organism>
<feature type="region of interest" description="Disordered" evidence="5">
    <location>
        <begin position="1"/>
        <end position="203"/>
    </location>
</feature>
<feature type="compositionally biased region" description="Gly residues" evidence="5">
    <location>
        <begin position="473"/>
        <end position="493"/>
    </location>
</feature>
<keyword evidence="4" id="KW-0539">Nucleus</keyword>
<evidence type="ECO:0000313" key="8">
    <source>
        <dbReference type="Proteomes" id="UP000076722"/>
    </source>
</evidence>
<protein>
    <submittedName>
        <fullName evidence="7">Fip1-domain-containing protein</fullName>
    </submittedName>
</protein>
<comment type="similarity">
    <text evidence="2">Belongs to the FIP1 family.</text>
</comment>
<dbReference type="PANTHER" id="PTHR13484:SF0">
    <property type="entry name" value="PRE-MRNA 3'-END-PROCESSING FACTOR FIP1"/>
    <property type="match status" value="1"/>
</dbReference>
<feature type="compositionally biased region" description="Acidic residues" evidence="5">
    <location>
        <begin position="58"/>
        <end position="80"/>
    </location>
</feature>
<dbReference type="Proteomes" id="UP000076722">
    <property type="component" value="Unassembled WGS sequence"/>
</dbReference>
<evidence type="ECO:0000256" key="5">
    <source>
        <dbReference type="SAM" id="MobiDB-lite"/>
    </source>
</evidence>
<accession>A0A164UKF0</accession>
<name>A0A164UKF0_9AGAM</name>
<sequence length="573" mass="59930">MDDDEDSFLYGEAPPVLSGNKNDSEPSGPKQPAKSRSPEHVTPDNESARSNSVKDPTPEEQDDEEEAMDEGDGSDSDIEIITDRAPMSIDFRGKSQPSTQHPPPTVPPPAAHLTTEYTPRERGDPSAAPSLSASSSFSAQPSAAVTQPAQSAATAVEPRPAEDSTSQANPAEPSVPGQDYSDLPVAKAPPTHPTIDPNVPGQVDGRTILEVDLDSLTDKAWRRPGADLSDWFNYGFDEVSWEAYCYRRRDVGEAAHVLKTNVIVRIIITIYILDLACNRRGKQNFAGLGEDQIVALPPEVRGMVMTGATAIMNAPQNPAAMMGAAPVGMNPMMHDMSGMQMPMGVGMQPMAGVGPMAPGMQGMGGEMQPQGGPMPPNMHSNVEGVMDAAQGSVAGVTGGMQEGYNTGGMIGAPHPGIGQEFPTQETPMGMYSGVDANPGGAAAMGRSPVQHGGGNFRGGGGARPSPNPTVGLRGRGSYMGRGRGRGGYAGEGGISTAPIRPASPLPPGVPTGPRNSKPQYKDRDGNAPAVDGLDYGGHNQNYSGDLDDRSISSSRKRRASPGDEHAGRGVKRR</sequence>
<proteinExistence type="inferred from homology"/>
<dbReference type="GO" id="GO:0005847">
    <property type="term" value="C:mRNA cleavage and polyadenylation specificity factor complex"/>
    <property type="evidence" value="ECO:0007669"/>
    <property type="project" value="TreeGrafter"/>
</dbReference>
<feature type="domain" description="Pre-mRNA polyadenylation factor Fip1" evidence="6">
    <location>
        <begin position="210"/>
        <end position="250"/>
    </location>
</feature>
<feature type="compositionally biased region" description="Pro residues" evidence="5">
    <location>
        <begin position="100"/>
        <end position="110"/>
    </location>
</feature>